<gene>
    <name evidence="2" type="ORF">A2920_02655</name>
</gene>
<name>A0A1G2U5Z7_9BACT</name>
<reference evidence="2 3" key="1">
    <citation type="journal article" date="2016" name="Nat. Commun.">
        <title>Thousands of microbial genomes shed light on interconnected biogeochemical processes in an aquifer system.</title>
        <authorList>
            <person name="Anantharaman K."/>
            <person name="Brown C.T."/>
            <person name="Hug L.A."/>
            <person name="Sharon I."/>
            <person name="Castelle C.J."/>
            <person name="Probst A.J."/>
            <person name="Thomas B.C."/>
            <person name="Singh A."/>
            <person name="Wilkins M.J."/>
            <person name="Karaoz U."/>
            <person name="Brodie E.L."/>
            <person name="Williams K.H."/>
            <person name="Hubbard S.S."/>
            <person name="Banfield J.F."/>
        </authorList>
    </citation>
    <scope>NUCLEOTIDE SEQUENCE [LARGE SCALE GENOMIC DNA]</scope>
</reference>
<evidence type="ECO:0000313" key="2">
    <source>
        <dbReference type="EMBL" id="OHB04913.1"/>
    </source>
</evidence>
<accession>A0A1G2U5Z7</accession>
<organism evidence="2 3">
    <name type="scientific">Candidatus Zambryskibacteria bacterium RIFCSPLOWO2_01_FULL_43_17</name>
    <dbReference type="NCBI Taxonomy" id="1802760"/>
    <lineage>
        <taxon>Bacteria</taxon>
        <taxon>Candidatus Zambryskiibacteriota</taxon>
    </lineage>
</organism>
<dbReference type="AlphaFoldDB" id="A0A1G2U5Z7"/>
<protein>
    <submittedName>
        <fullName evidence="2">Uncharacterized protein</fullName>
    </submittedName>
</protein>
<comment type="caution">
    <text evidence="2">The sequence shown here is derived from an EMBL/GenBank/DDBJ whole genome shotgun (WGS) entry which is preliminary data.</text>
</comment>
<keyword evidence="1" id="KW-0175">Coiled coil</keyword>
<proteinExistence type="predicted"/>
<sequence length="133" mass="14876">MAFARAFSQAVNGNPEGSLSKYATAKLVRDHFGEKALVVKYRDLLEPVVRPGKKNAGSYKATSELLELATAADRVVEPTDPIERARWLISKEKGLVTRISNLRDEIAEMERELQRITEAKNLLAQLERLLGAR</sequence>
<dbReference type="EMBL" id="MHWD01000001">
    <property type="protein sequence ID" value="OHB04913.1"/>
    <property type="molecule type" value="Genomic_DNA"/>
</dbReference>
<evidence type="ECO:0000313" key="3">
    <source>
        <dbReference type="Proteomes" id="UP000179283"/>
    </source>
</evidence>
<feature type="coiled-coil region" evidence="1">
    <location>
        <begin position="92"/>
        <end position="129"/>
    </location>
</feature>
<evidence type="ECO:0000256" key="1">
    <source>
        <dbReference type="SAM" id="Coils"/>
    </source>
</evidence>
<dbReference type="Proteomes" id="UP000179283">
    <property type="component" value="Unassembled WGS sequence"/>
</dbReference>